<accession>A0A0G0VFX9</accession>
<evidence type="ECO:0000256" key="1">
    <source>
        <dbReference type="SAM" id="Phobius"/>
    </source>
</evidence>
<comment type="caution">
    <text evidence="2">The sequence shown here is derived from an EMBL/GenBank/DDBJ whole genome shotgun (WGS) entry which is preliminary data.</text>
</comment>
<feature type="transmembrane region" description="Helical" evidence="1">
    <location>
        <begin position="80"/>
        <end position="98"/>
    </location>
</feature>
<gene>
    <name evidence="2" type="ORF">UU12_C0012G0026</name>
</gene>
<proteinExistence type="predicted"/>
<keyword evidence="1" id="KW-0472">Membrane</keyword>
<reference evidence="2 3" key="1">
    <citation type="journal article" date="2015" name="Nature">
        <title>rRNA introns, odd ribosomes, and small enigmatic genomes across a large radiation of phyla.</title>
        <authorList>
            <person name="Brown C.T."/>
            <person name="Hug L.A."/>
            <person name="Thomas B.C."/>
            <person name="Sharon I."/>
            <person name="Castelle C.J."/>
            <person name="Singh A."/>
            <person name="Wilkins M.J."/>
            <person name="Williams K.H."/>
            <person name="Banfield J.F."/>
        </authorList>
    </citation>
    <scope>NUCLEOTIDE SEQUENCE [LARGE SCALE GENOMIC DNA]</scope>
</reference>
<keyword evidence="1" id="KW-0812">Transmembrane</keyword>
<evidence type="ECO:0000313" key="2">
    <source>
        <dbReference type="EMBL" id="KKR70970.1"/>
    </source>
</evidence>
<feature type="transmembrane region" description="Helical" evidence="1">
    <location>
        <begin position="110"/>
        <end position="135"/>
    </location>
</feature>
<dbReference type="EMBL" id="LBZK01000012">
    <property type="protein sequence ID" value="KKR70970.1"/>
    <property type="molecule type" value="Genomic_DNA"/>
</dbReference>
<dbReference type="STRING" id="1618563.UU12_C0012G0026"/>
<sequence>QYQQIQRWAWGVSDDPWIIKNYLLTPDVPFWDKTMRLLHVIWAHFLWPVNWFIITLGLTIPTLLNPAFGRTALGYSVPRLSSFVLTISLIFLIVMLVVDSKHKPTRPKEFPFWRALLVPFEFVLMPVAGLIFGALPGLDAHTRLMLGKYIEYRVTEKV</sequence>
<feature type="transmembrane region" description="Helical" evidence="1">
    <location>
        <begin position="40"/>
        <end position="60"/>
    </location>
</feature>
<organism evidence="2 3">
    <name type="scientific">Candidatus Woesebacteria bacterium GW2011_GWA2_40_7b</name>
    <dbReference type="NCBI Taxonomy" id="1618563"/>
    <lineage>
        <taxon>Bacteria</taxon>
        <taxon>Candidatus Woeseibacteriota</taxon>
    </lineage>
</organism>
<protein>
    <submittedName>
        <fullName evidence="2">Uncharacterized protein</fullName>
    </submittedName>
</protein>
<feature type="non-terminal residue" evidence="2">
    <location>
        <position position="1"/>
    </location>
</feature>
<evidence type="ECO:0000313" key="3">
    <source>
        <dbReference type="Proteomes" id="UP000034562"/>
    </source>
</evidence>
<dbReference type="AlphaFoldDB" id="A0A0G0VFX9"/>
<keyword evidence="1" id="KW-1133">Transmembrane helix</keyword>
<dbReference type="Proteomes" id="UP000034562">
    <property type="component" value="Unassembled WGS sequence"/>
</dbReference>
<name>A0A0G0VFX9_9BACT</name>